<sequence>MIGLLISGLLVIFISIGFIVWTKRKYNYSMRWIWVGGGIWVTGVALKFGFAIAANEPVLAWLQQILEHPWYLAIGSVYIGALTGVFEIGITLLLALLVKKMSDDPAKAIGIGIGAGAIEALLIGLSQIGNLVYLMTGGQGMAEIMSSLTQTVSLNPLFFLLAPVERVIAIICHTGSRVLTLYAVAHKNYLYFVVGFLIMTGIDAVAGFVHLAGLMSQISTWWIELSILPFALVSIPLIKWCIKRWPQTKV</sequence>
<evidence type="ECO:0008006" key="4">
    <source>
        <dbReference type="Google" id="ProtNLM"/>
    </source>
</evidence>
<evidence type="ECO:0000313" key="2">
    <source>
        <dbReference type="EMBL" id="OGC42415.1"/>
    </source>
</evidence>
<dbReference type="EMBL" id="MEUM01000067">
    <property type="protein sequence ID" value="OGC42415.1"/>
    <property type="molecule type" value="Genomic_DNA"/>
</dbReference>
<accession>A0A1F4UBT3</accession>
<name>A0A1F4UBT3_UNCW3</name>
<feature type="transmembrane region" description="Helical" evidence="1">
    <location>
        <begin position="6"/>
        <end position="22"/>
    </location>
</feature>
<reference evidence="2 3" key="1">
    <citation type="journal article" date="2016" name="Nat. Commun.">
        <title>Thousands of microbial genomes shed light on interconnected biogeochemical processes in an aquifer system.</title>
        <authorList>
            <person name="Anantharaman K."/>
            <person name="Brown C.T."/>
            <person name="Hug L.A."/>
            <person name="Sharon I."/>
            <person name="Castelle C.J."/>
            <person name="Probst A.J."/>
            <person name="Thomas B.C."/>
            <person name="Singh A."/>
            <person name="Wilkins M.J."/>
            <person name="Karaoz U."/>
            <person name="Brodie E.L."/>
            <person name="Williams K.H."/>
            <person name="Hubbard S.S."/>
            <person name="Banfield J.F."/>
        </authorList>
    </citation>
    <scope>NUCLEOTIDE SEQUENCE [LARGE SCALE GENOMIC DNA]</scope>
</reference>
<proteinExistence type="predicted"/>
<dbReference type="InterPro" id="IPR011397">
    <property type="entry name" value="YhfC"/>
</dbReference>
<evidence type="ECO:0000313" key="3">
    <source>
        <dbReference type="Proteomes" id="UP000177025"/>
    </source>
</evidence>
<dbReference type="AlphaFoldDB" id="A0A1F4UBT3"/>
<keyword evidence="1" id="KW-1133">Transmembrane helix</keyword>
<gene>
    <name evidence="2" type="ORF">A2Y85_02495</name>
</gene>
<evidence type="ECO:0000256" key="1">
    <source>
        <dbReference type="SAM" id="Phobius"/>
    </source>
</evidence>
<feature type="transmembrane region" description="Helical" evidence="1">
    <location>
        <begin position="109"/>
        <end position="136"/>
    </location>
</feature>
<feature type="transmembrane region" description="Helical" evidence="1">
    <location>
        <begin position="188"/>
        <end position="209"/>
    </location>
</feature>
<dbReference type="Pfam" id="PF10086">
    <property type="entry name" value="YhfC"/>
    <property type="match status" value="1"/>
</dbReference>
<feature type="transmembrane region" description="Helical" evidence="1">
    <location>
        <begin position="156"/>
        <end position="176"/>
    </location>
</feature>
<organism evidence="2 3">
    <name type="scientific">candidate division WOR-3 bacterium RBG_13_43_14</name>
    <dbReference type="NCBI Taxonomy" id="1802590"/>
    <lineage>
        <taxon>Bacteria</taxon>
        <taxon>Bacteria division WOR-3</taxon>
    </lineage>
</organism>
<protein>
    <recommendedName>
        <fullName evidence="4">YhfC family intramembrane metalloprotease</fullName>
    </recommendedName>
</protein>
<keyword evidence="1" id="KW-0812">Transmembrane</keyword>
<feature type="transmembrane region" description="Helical" evidence="1">
    <location>
        <begin position="34"/>
        <end position="54"/>
    </location>
</feature>
<feature type="transmembrane region" description="Helical" evidence="1">
    <location>
        <begin position="221"/>
        <end position="242"/>
    </location>
</feature>
<comment type="caution">
    <text evidence="2">The sequence shown here is derived from an EMBL/GenBank/DDBJ whole genome shotgun (WGS) entry which is preliminary data.</text>
</comment>
<dbReference type="Proteomes" id="UP000177025">
    <property type="component" value="Unassembled WGS sequence"/>
</dbReference>
<keyword evidence="1" id="KW-0472">Membrane</keyword>
<feature type="transmembrane region" description="Helical" evidence="1">
    <location>
        <begin position="70"/>
        <end position="97"/>
    </location>
</feature>